<feature type="compositionally biased region" description="Basic and acidic residues" evidence="1">
    <location>
        <begin position="311"/>
        <end position="326"/>
    </location>
</feature>
<accession>A0A951U3N8</accession>
<feature type="region of interest" description="Disordered" evidence="1">
    <location>
        <begin position="370"/>
        <end position="401"/>
    </location>
</feature>
<organism evidence="3 4">
    <name type="scientific">Pegethrix bostrychoides GSE-TBD4-15B</name>
    <dbReference type="NCBI Taxonomy" id="2839662"/>
    <lineage>
        <taxon>Bacteria</taxon>
        <taxon>Bacillati</taxon>
        <taxon>Cyanobacteriota</taxon>
        <taxon>Cyanophyceae</taxon>
        <taxon>Oculatellales</taxon>
        <taxon>Oculatellaceae</taxon>
        <taxon>Pegethrix</taxon>
    </lineage>
</organism>
<dbReference type="SUPFAM" id="SSF81606">
    <property type="entry name" value="PP2C-like"/>
    <property type="match status" value="1"/>
</dbReference>
<feature type="region of interest" description="Disordered" evidence="1">
    <location>
        <begin position="300"/>
        <end position="326"/>
    </location>
</feature>
<evidence type="ECO:0000313" key="4">
    <source>
        <dbReference type="Proteomes" id="UP000707356"/>
    </source>
</evidence>
<reference evidence="3" key="2">
    <citation type="journal article" date="2022" name="Microbiol. Resour. Announc.">
        <title>Metagenome Sequencing to Explore Phylogenomics of Terrestrial Cyanobacteria.</title>
        <authorList>
            <person name="Ward R.D."/>
            <person name="Stajich J.E."/>
            <person name="Johansen J.R."/>
            <person name="Huntemann M."/>
            <person name="Clum A."/>
            <person name="Foster B."/>
            <person name="Foster B."/>
            <person name="Roux S."/>
            <person name="Palaniappan K."/>
            <person name="Varghese N."/>
            <person name="Mukherjee S."/>
            <person name="Reddy T.B.K."/>
            <person name="Daum C."/>
            <person name="Copeland A."/>
            <person name="Chen I.A."/>
            <person name="Ivanova N.N."/>
            <person name="Kyrpides N.C."/>
            <person name="Shapiro N."/>
            <person name="Eloe-Fadrosh E.A."/>
            <person name="Pietrasiak N."/>
        </authorList>
    </citation>
    <scope>NUCLEOTIDE SEQUENCE</scope>
    <source>
        <strain evidence="3">GSE-TBD4-15B</strain>
    </source>
</reference>
<feature type="compositionally biased region" description="Polar residues" evidence="1">
    <location>
        <begin position="375"/>
        <end position="395"/>
    </location>
</feature>
<dbReference type="EMBL" id="JAHHHV010000020">
    <property type="protein sequence ID" value="MBW4464775.1"/>
    <property type="molecule type" value="Genomic_DNA"/>
</dbReference>
<gene>
    <name evidence="3" type="ORF">KME07_04955</name>
</gene>
<evidence type="ECO:0000313" key="3">
    <source>
        <dbReference type="EMBL" id="MBW4464775.1"/>
    </source>
</evidence>
<comment type="caution">
    <text evidence="3">The sequence shown here is derived from an EMBL/GenBank/DDBJ whole genome shotgun (WGS) entry which is preliminary data.</text>
</comment>
<reference evidence="3" key="1">
    <citation type="submission" date="2021-05" db="EMBL/GenBank/DDBJ databases">
        <authorList>
            <person name="Pietrasiak N."/>
            <person name="Ward R."/>
            <person name="Stajich J.E."/>
            <person name="Kurbessoian T."/>
        </authorList>
    </citation>
    <scope>NUCLEOTIDE SEQUENCE</scope>
    <source>
        <strain evidence="3">GSE-TBD4-15B</strain>
    </source>
</reference>
<evidence type="ECO:0000259" key="2">
    <source>
        <dbReference type="Pfam" id="PF13672"/>
    </source>
</evidence>
<dbReference type="InterPro" id="IPR036457">
    <property type="entry name" value="PPM-type-like_dom_sf"/>
</dbReference>
<feature type="domain" description="PPM-type phosphatase" evidence="2">
    <location>
        <begin position="25"/>
        <end position="280"/>
    </location>
</feature>
<dbReference type="AlphaFoldDB" id="A0A951U3N8"/>
<protein>
    <submittedName>
        <fullName evidence="3">Protein phosphatase 2C domain-containing protein</fullName>
    </submittedName>
</protein>
<dbReference type="InterPro" id="IPR001932">
    <property type="entry name" value="PPM-type_phosphatase-like_dom"/>
</dbReference>
<dbReference type="Pfam" id="PF13672">
    <property type="entry name" value="PP2C_2"/>
    <property type="match status" value="1"/>
</dbReference>
<name>A0A951U3N8_9CYAN</name>
<sequence length="401" mass="45027">MVQLSRIQPMQQHDAEWHCVGQTSRGASHQRHQTPNQDAIRWFPGYPKLGRGTPLILAVSDGHGSPKSFRSDLGAQFAVRLAEKILKEALAIPQLQSSEIQTADFDALLEPLQLPQRLVRTWSEVVSRHWQQHPVTSAEWAELAKQQVSRQAIETDPAVVYGATLLVVAVTDWFILYMQLGDGDILAVDSQGEVSRPLRRDDRLIANETTSLCTSEGWREFQIKLVPLAQQSPELILVATDGYANSYPTEAEFIKIGPDYLNLIQQQQLAHVVEHLPEFLAETSREGSGDDITIGLIYRSSQPTAPVQPPEKPEKSEEPEKPEMRRSNALGLTTLALTLLSFGCNGWLWNHWKQTNSKLIELQKTVEALQPKPSEFNQNQPAENQPAENQPSPTSVYRDER</sequence>
<dbReference type="Gene3D" id="3.60.40.10">
    <property type="entry name" value="PPM-type phosphatase domain"/>
    <property type="match status" value="1"/>
</dbReference>
<dbReference type="Proteomes" id="UP000707356">
    <property type="component" value="Unassembled WGS sequence"/>
</dbReference>
<evidence type="ECO:0000256" key="1">
    <source>
        <dbReference type="SAM" id="MobiDB-lite"/>
    </source>
</evidence>
<proteinExistence type="predicted"/>